<gene>
    <name evidence="2" type="ORF">QYF61_004333</name>
</gene>
<comment type="caution">
    <text evidence="2">The sequence shown here is derived from an EMBL/GenBank/DDBJ whole genome shotgun (WGS) entry which is preliminary data.</text>
</comment>
<evidence type="ECO:0000313" key="2">
    <source>
        <dbReference type="EMBL" id="KAK4821856.1"/>
    </source>
</evidence>
<dbReference type="AlphaFoldDB" id="A0AAN7P3V4"/>
<feature type="compositionally biased region" description="Polar residues" evidence="1">
    <location>
        <begin position="101"/>
        <end position="111"/>
    </location>
</feature>
<feature type="region of interest" description="Disordered" evidence="1">
    <location>
        <begin position="93"/>
        <end position="115"/>
    </location>
</feature>
<accession>A0AAN7P3V4</accession>
<protein>
    <submittedName>
        <fullName evidence="2">Uncharacterized protein</fullName>
    </submittedName>
</protein>
<proteinExistence type="predicted"/>
<dbReference type="Proteomes" id="UP001333110">
    <property type="component" value="Unassembled WGS sequence"/>
</dbReference>
<keyword evidence="3" id="KW-1185">Reference proteome</keyword>
<evidence type="ECO:0000256" key="1">
    <source>
        <dbReference type="SAM" id="MobiDB-lite"/>
    </source>
</evidence>
<name>A0AAN7P3V4_MYCAM</name>
<dbReference type="EMBL" id="JAUNZN010000004">
    <property type="protein sequence ID" value="KAK4821856.1"/>
    <property type="molecule type" value="Genomic_DNA"/>
</dbReference>
<evidence type="ECO:0000313" key="3">
    <source>
        <dbReference type="Proteomes" id="UP001333110"/>
    </source>
</evidence>
<organism evidence="2 3">
    <name type="scientific">Mycteria americana</name>
    <name type="common">Wood stork</name>
    <dbReference type="NCBI Taxonomy" id="33587"/>
    <lineage>
        <taxon>Eukaryota</taxon>
        <taxon>Metazoa</taxon>
        <taxon>Chordata</taxon>
        <taxon>Craniata</taxon>
        <taxon>Vertebrata</taxon>
        <taxon>Euteleostomi</taxon>
        <taxon>Archelosauria</taxon>
        <taxon>Archosauria</taxon>
        <taxon>Dinosauria</taxon>
        <taxon>Saurischia</taxon>
        <taxon>Theropoda</taxon>
        <taxon>Coelurosauria</taxon>
        <taxon>Aves</taxon>
        <taxon>Neognathae</taxon>
        <taxon>Neoaves</taxon>
        <taxon>Aequornithes</taxon>
        <taxon>Ciconiiformes</taxon>
        <taxon>Ciconiidae</taxon>
        <taxon>Mycteria</taxon>
    </lineage>
</organism>
<sequence>MPPNRHSCLHEYQQVSLQELRKEEKEKILMERKRRKKGIKKTLIRSDLCSRGIQSGIVEPCIAEVSPGSSHRKQEQDELQRNLHIANLPVKPSKSWKRPLRSSSPTVNLTLPSPPLHHVPKHLSQTAFKYLQGWGLNPFPGQPVPTLDNPFSEGKFPNIQSKPPLAQLEAIASRPIACYLGEETDPTSRQPPFRQLQRAMRSPLSLLFSRLNNPRSLSRCPSALCSRPFPSSVALLWTRSSPSMSLLSGPTLNTAFEVRPHQCPVQGTITAPVLLATLLLIQARMPLAFLATWAHCWLIFRRLSANTPSSGTDWCPISGPGYSHTSVTTLPQSLADLTATRPNARHFTQYLLILSVTKI</sequence>
<reference evidence="2 3" key="1">
    <citation type="journal article" date="2023" name="J. Hered.">
        <title>Chromosome-level genome of the wood stork (Mycteria americana) provides insight into avian chromosome evolution.</title>
        <authorList>
            <person name="Flamio R. Jr."/>
            <person name="Ramstad K.M."/>
        </authorList>
    </citation>
    <scope>NUCLEOTIDE SEQUENCE [LARGE SCALE GENOMIC DNA]</scope>
    <source>
        <strain evidence="2">JAX WOST 10</strain>
    </source>
</reference>